<comment type="similarity">
    <text evidence="1">Belongs to the type-1 OGG1 family.</text>
</comment>
<keyword evidence="3" id="KW-0227">DNA damage</keyword>
<dbReference type="SUPFAM" id="SSF48150">
    <property type="entry name" value="DNA-glycosylase"/>
    <property type="match status" value="1"/>
</dbReference>
<dbReference type="Pfam" id="PF07934">
    <property type="entry name" value="OGG_N"/>
    <property type="match status" value="1"/>
</dbReference>
<dbReference type="GO" id="GO:0006289">
    <property type="term" value="P:nucleotide-excision repair"/>
    <property type="evidence" value="ECO:0007669"/>
    <property type="project" value="InterPro"/>
</dbReference>
<sequence length="265" mass="29659">MIRRTIPHLDLAQIAASGQCFTWGRGAAGSWTIPAGERLVTACQRGEELTFSCDMAEFDAFWAGYFDLDTDYGALKASVDPADRYLTAAVAHGGGIRILRQDFWEVLVSFLISQNNNITRIIRSMALLRERYGKSTGGFRAFPRPEGLAGVSEADFRDVGLGYRAKYLTWLSRELAGGGLEALERTLLDAGDEEAERTLMGLYGVGKKVADCVCLFGLHRTDFFPVDTHIRQVLDRHYPGGFPRERYRGGLGILQQYMFYYDLKQ</sequence>
<accession>A0A0S2W6I2</accession>
<evidence type="ECO:0000256" key="2">
    <source>
        <dbReference type="ARBA" id="ARBA00012720"/>
    </source>
</evidence>
<dbReference type="GO" id="GO:0140078">
    <property type="term" value="F:class I DNA-(apurinic or apyrimidinic site) endonuclease activity"/>
    <property type="evidence" value="ECO:0007669"/>
    <property type="project" value="UniProtKB-EC"/>
</dbReference>
<dbReference type="SUPFAM" id="SSF55945">
    <property type="entry name" value="TATA-box binding protein-like"/>
    <property type="match status" value="1"/>
</dbReference>
<evidence type="ECO:0000256" key="5">
    <source>
        <dbReference type="ARBA" id="ARBA00023204"/>
    </source>
</evidence>
<organism evidence="11 12">
    <name type="scientific">Intestinimonas butyriciproducens</name>
    <dbReference type="NCBI Taxonomy" id="1297617"/>
    <lineage>
        <taxon>Bacteria</taxon>
        <taxon>Bacillati</taxon>
        <taxon>Bacillota</taxon>
        <taxon>Clostridia</taxon>
        <taxon>Eubacteriales</taxon>
        <taxon>Intestinimonas</taxon>
    </lineage>
</organism>
<evidence type="ECO:0000256" key="6">
    <source>
        <dbReference type="ARBA" id="ARBA00023239"/>
    </source>
</evidence>
<protein>
    <recommendedName>
        <fullName evidence="2">DNA-(apurinic or apyrimidinic site) lyase</fullName>
        <ecNumber evidence="2">4.2.99.18</ecNumber>
    </recommendedName>
</protein>
<dbReference type="Gene3D" id="1.10.340.30">
    <property type="entry name" value="Hypothetical protein, domain 2"/>
    <property type="match status" value="1"/>
</dbReference>
<dbReference type="STRING" id="1297617.IB211_02530c"/>
<evidence type="ECO:0000256" key="8">
    <source>
        <dbReference type="ARBA" id="ARBA00023295"/>
    </source>
</evidence>
<dbReference type="InterPro" id="IPR012904">
    <property type="entry name" value="OGG_N"/>
</dbReference>
<dbReference type="EMBL" id="CP011307">
    <property type="protein sequence ID" value="ALP94921.1"/>
    <property type="molecule type" value="Genomic_DNA"/>
</dbReference>
<gene>
    <name evidence="11" type="ORF">IB211_02530c</name>
</gene>
<dbReference type="KEGG" id="ibu:IB211_02530c"/>
<evidence type="ECO:0000256" key="3">
    <source>
        <dbReference type="ARBA" id="ARBA00022763"/>
    </source>
</evidence>
<dbReference type="GO" id="GO:0008534">
    <property type="term" value="F:oxidized purine nucleobase lesion DNA N-glycosylase activity"/>
    <property type="evidence" value="ECO:0007669"/>
    <property type="project" value="InterPro"/>
</dbReference>
<dbReference type="InterPro" id="IPR052054">
    <property type="entry name" value="Oxidative_DNA_repair_enzyme"/>
</dbReference>
<dbReference type="EC" id="4.2.99.18" evidence="2"/>
<evidence type="ECO:0000259" key="10">
    <source>
        <dbReference type="SMART" id="SM00478"/>
    </source>
</evidence>
<dbReference type="AlphaFoldDB" id="A0A0S2W6I2"/>
<keyword evidence="8" id="KW-0326">Glycosidase</keyword>
<dbReference type="PANTHER" id="PTHR10242:SF2">
    <property type="entry name" value="N-GLYCOSYLASE_DNA LYASE"/>
    <property type="match status" value="1"/>
</dbReference>
<dbReference type="RefSeq" id="WP_242857343.1">
    <property type="nucleotide sequence ID" value="NZ_CP011307.1"/>
</dbReference>
<dbReference type="InterPro" id="IPR023170">
    <property type="entry name" value="HhH_base_excis_C"/>
</dbReference>
<dbReference type="PATRIC" id="fig|1297617.4.peg.2603"/>
<keyword evidence="12" id="KW-1185">Reference proteome</keyword>
<dbReference type="Proteomes" id="UP000064844">
    <property type="component" value="Chromosome"/>
</dbReference>
<evidence type="ECO:0000313" key="11">
    <source>
        <dbReference type="EMBL" id="ALP94921.1"/>
    </source>
</evidence>
<dbReference type="SMART" id="SM00478">
    <property type="entry name" value="ENDO3c"/>
    <property type="match status" value="1"/>
</dbReference>
<evidence type="ECO:0000256" key="9">
    <source>
        <dbReference type="ARBA" id="ARBA00044632"/>
    </source>
</evidence>
<reference evidence="12" key="2">
    <citation type="submission" date="2015-04" db="EMBL/GenBank/DDBJ databases">
        <title>A butyrogenic pathway from the amino acid lysine in a human gut commensal.</title>
        <authorList>
            <person name="de Vos W.M."/>
            <person name="Bui N.T.P."/>
            <person name="Plugge C.M."/>
            <person name="Ritari J."/>
        </authorList>
    </citation>
    <scope>NUCLEOTIDE SEQUENCE [LARGE SCALE GENOMIC DNA]</scope>
    <source>
        <strain evidence="12">AF211</strain>
    </source>
</reference>
<evidence type="ECO:0000256" key="1">
    <source>
        <dbReference type="ARBA" id="ARBA00010679"/>
    </source>
</evidence>
<dbReference type="Gene3D" id="1.10.1670.10">
    <property type="entry name" value="Helix-hairpin-Helix base-excision DNA repair enzymes (C-terminal)"/>
    <property type="match status" value="1"/>
</dbReference>
<reference evidence="11 12" key="1">
    <citation type="journal article" date="2015" name="Nat. Commun.">
        <title>Production of butyrate from lysine and the Amadori product fructoselysine by a human gut commensal.</title>
        <authorList>
            <person name="Bui T.P."/>
            <person name="Ritari J."/>
            <person name="Boeren S."/>
            <person name="de Waard P."/>
            <person name="Plugge C.M."/>
            <person name="de Vos W.M."/>
        </authorList>
    </citation>
    <scope>NUCLEOTIDE SEQUENCE [LARGE SCALE GENOMIC DNA]</scope>
    <source>
        <strain evidence="11 12">AF211</strain>
    </source>
</reference>
<keyword evidence="4" id="KW-0378">Hydrolase</keyword>
<dbReference type="GO" id="GO:0006284">
    <property type="term" value="P:base-excision repair"/>
    <property type="evidence" value="ECO:0007669"/>
    <property type="project" value="InterPro"/>
</dbReference>
<dbReference type="eggNOG" id="COG0122">
    <property type="taxonomic scope" value="Bacteria"/>
</dbReference>
<feature type="domain" description="HhH-GPD" evidence="10">
    <location>
        <begin position="112"/>
        <end position="263"/>
    </location>
</feature>
<dbReference type="GO" id="GO:0003684">
    <property type="term" value="F:damaged DNA binding"/>
    <property type="evidence" value="ECO:0007669"/>
    <property type="project" value="InterPro"/>
</dbReference>
<proteinExistence type="inferred from homology"/>
<evidence type="ECO:0000256" key="7">
    <source>
        <dbReference type="ARBA" id="ARBA00023268"/>
    </source>
</evidence>
<evidence type="ECO:0000313" key="12">
    <source>
        <dbReference type="Proteomes" id="UP000064844"/>
    </source>
</evidence>
<dbReference type="PANTHER" id="PTHR10242">
    <property type="entry name" value="8-OXOGUANINE DNA GLYCOSYLASE"/>
    <property type="match status" value="1"/>
</dbReference>
<dbReference type="InterPro" id="IPR011257">
    <property type="entry name" value="DNA_glycosylase"/>
</dbReference>
<keyword evidence="5" id="KW-0234">DNA repair</keyword>
<dbReference type="Gene3D" id="3.30.310.260">
    <property type="match status" value="1"/>
</dbReference>
<comment type="catalytic activity">
    <reaction evidence="9">
        <text>2'-deoxyribonucleotide-(2'-deoxyribose 5'-phosphate)-2'-deoxyribonucleotide-DNA = a 3'-end 2'-deoxyribonucleotide-(2,3-dehydro-2,3-deoxyribose 5'-phosphate)-DNA + a 5'-end 5'-phospho-2'-deoxyribonucleoside-DNA + H(+)</text>
        <dbReference type="Rhea" id="RHEA:66592"/>
        <dbReference type="Rhea" id="RHEA-COMP:13180"/>
        <dbReference type="Rhea" id="RHEA-COMP:16897"/>
        <dbReference type="Rhea" id="RHEA-COMP:17067"/>
        <dbReference type="ChEBI" id="CHEBI:15378"/>
        <dbReference type="ChEBI" id="CHEBI:136412"/>
        <dbReference type="ChEBI" id="CHEBI:157695"/>
        <dbReference type="ChEBI" id="CHEBI:167181"/>
        <dbReference type="EC" id="4.2.99.18"/>
    </reaction>
</comment>
<dbReference type="Pfam" id="PF00730">
    <property type="entry name" value="HhH-GPD"/>
    <property type="match status" value="1"/>
</dbReference>
<keyword evidence="7" id="KW-0511">Multifunctional enzyme</keyword>
<name>A0A0S2W6I2_9FIRM</name>
<evidence type="ECO:0000256" key="4">
    <source>
        <dbReference type="ARBA" id="ARBA00022801"/>
    </source>
</evidence>
<keyword evidence="6" id="KW-0456">Lyase</keyword>
<dbReference type="CDD" id="cd00056">
    <property type="entry name" value="ENDO3c"/>
    <property type="match status" value="1"/>
</dbReference>
<dbReference type="InterPro" id="IPR003265">
    <property type="entry name" value="HhH-GPD_domain"/>
</dbReference>